<dbReference type="EMBL" id="LLXI01000149">
    <property type="protein sequence ID" value="PKY41429.1"/>
    <property type="molecule type" value="Genomic_DNA"/>
</dbReference>
<reference evidence="2 3" key="1">
    <citation type="submission" date="2015-10" db="EMBL/GenBank/DDBJ databases">
        <title>Genome analyses suggest a sexual origin of heterokaryosis in a supposedly ancient asexual fungus.</title>
        <authorList>
            <person name="Ropars J."/>
            <person name="Sedzielewska K."/>
            <person name="Noel J."/>
            <person name="Charron P."/>
            <person name="Farinelli L."/>
            <person name="Marton T."/>
            <person name="Kruger M."/>
            <person name="Pelin A."/>
            <person name="Brachmann A."/>
            <person name="Corradi N."/>
        </authorList>
    </citation>
    <scope>NUCLEOTIDE SEQUENCE [LARGE SCALE GENOMIC DNA]</scope>
    <source>
        <strain evidence="2 3">A4</strain>
    </source>
</reference>
<dbReference type="AlphaFoldDB" id="A0A2I1G467"/>
<organism evidence="2 3">
    <name type="scientific">Rhizophagus irregularis</name>
    <dbReference type="NCBI Taxonomy" id="588596"/>
    <lineage>
        <taxon>Eukaryota</taxon>
        <taxon>Fungi</taxon>
        <taxon>Fungi incertae sedis</taxon>
        <taxon>Mucoromycota</taxon>
        <taxon>Glomeromycotina</taxon>
        <taxon>Glomeromycetes</taxon>
        <taxon>Glomerales</taxon>
        <taxon>Glomeraceae</taxon>
        <taxon>Rhizophagus</taxon>
    </lineage>
</organism>
<feature type="non-terminal residue" evidence="2">
    <location>
        <position position="1"/>
    </location>
</feature>
<keyword evidence="1" id="KW-0472">Membrane</keyword>
<evidence type="ECO:0000256" key="1">
    <source>
        <dbReference type="SAM" id="Phobius"/>
    </source>
</evidence>
<accession>A0A2I1G467</accession>
<keyword evidence="3" id="KW-1185">Reference proteome</keyword>
<protein>
    <submittedName>
        <fullName evidence="2">Uncharacterized protein</fullName>
    </submittedName>
</protein>
<gene>
    <name evidence="2" type="ORF">RhiirA4_395959</name>
</gene>
<dbReference type="Proteomes" id="UP000234323">
    <property type="component" value="Unassembled WGS sequence"/>
</dbReference>
<keyword evidence="1" id="KW-1133">Transmembrane helix</keyword>
<sequence>GYLFKTNYFPFKNLYSKQKHSLLLVSLGSFAFLLLYTFLLLYVLAIWATYPPYNEI</sequence>
<evidence type="ECO:0000313" key="2">
    <source>
        <dbReference type="EMBL" id="PKY41429.1"/>
    </source>
</evidence>
<evidence type="ECO:0000313" key="3">
    <source>
        <dbReference type="Proteomes" id="UP000234323"/>
    </source>
</evidence>
<proteinExistence type="predicted"/>
<comment type="caution">
    <text evidence="2">The sequence shown here is derived from an EMBL/GenBank/DDBJ whole genome shotgun (WGS) entry which is preliminary data.</text>
</comment>
<name>A0A2I1G467_9GLOM</name>
<feature type="transmembrane region" description="Helical" evidence="1">
    <location>
        <begin position="21"/>
        <end position="50"/>
    </location>
</feature>
<keyword evidence="1" id="KW-0812">Transmembrane</keyword>